<evidence type="ECO:0000313" key="1">
    <source>
        <dbReference type="EMBL" id="KAF5923522.1"/>
    </source>
</evidence>
<accession>A0A7J7F640</accession>
<gene>
    <name evidence="1" type="ORF">HPG69_006693</name>
</gene>
<reference evidence="1 2" key="1">
    <citation type="journal article" date="2020" name="Mol. Biol. Evol.">
        <title>Interspecific Gene Flow and the Evolution of Specialization in Black and White Rhinoceros.</title>
        <authorList>
            <person name="Moodley Y."/>
            <person name="Westbury M.V."/>
            <person name="Russo I.M."/>
            <person name="Gopalakrishnan S."/>
            <person name="Rakotoarivelo A."/>
            <person name="Olsen R.A."/>
            <person name="Prost S."/>
            <person name="Tunstall T."/>
            <person name="Ryder O.A."/>
            <person name="Dalen L."/>
            <person name="Bruford M.W."/>
        </authorList>
    </citation>
    <scope>NUCLEOTIDE SEQUENCE [LARGE SCALE GENOMIC DNA]</scope>
    <source>
        <strain evidence="1">SBR-YM</strain>
        <tissue evidence="1">Skin</tissue>
    </source>
</reference>
<dbReference type="Proteomes" id="UP000551758">
    <property type="component" value="Unassembled WGS sequence"/>
</dbReference>
<evidence type="ECO:0000313" key="2">
    <source>
        <dbReference type="Proteomes" id="UP000551758"/>
    </source>
</evidence>
<proteinExistence type="predicted"/>
<keyword evidence="2" id="KW-1185">Reference proteome</keyword>
<dbReference type="AlphaFoldDB" id="A0A7J7F640"/>
<name>A0A7J7F640_DICBM</name>
<organism evidence="1 2">
    <name type="scientific">Diceros bicornis minor</name>
    <name type="common">South-central black rhinoceros</name>
    <dbReference type="NCBI Taxonomy" id="77932"/>
    <lineage>
        <taxon>Eukaryota</taxon>
        <taxon>Metazoa</taxon>
        <taxon>Chordata</taxon>
        <taxon>Craniata</taxon>
        <taxon>Vertebrata</taxon>
        <taxon>Euteleostomi</taxon>
        <taxon>Mammalia</taxon>
        <taxon>Eutheria</taxon>
        <taxon>Laurasiatheria</taxon>
        <taxon>Perissodactyla</taxon>
        <taxon>Rhinocerotidae</taxon>
        <taxon>Diceros</taxon>
    </lineage>
</organism>
<dbReference type="EMBL" id="JACDTQ010001259">
    <property type="protein sequence ID" value="KAF5923522.1"/>
    <property type="molecule type" value="Genomic_DNA"/>
</dbReference>
<sequence>MQREATSSQLQNRADLGSSTFFILSGIHLIVTPIFTSHNFSRTDIKPEETFYKDHLKRRHLRKFQKEGGYDARAICLDECEDAVCSASFSVPMSITANM</sequence>
<protein>
    <submittedName>
        <fullName evidence="1">Uncharacterized protein</fullName>
    </submittedName>
</protein>
<comment type="caution">
    <text evidence="1">The sequence shown here is derived from an EMBL/GenBank/DDBJ whole genome shotgun (WGS) entry which is preliminary data.</text>
</comment>